<feature type="transmembrane region" description="Helical" evidence="8">
    <location>
        <begin position="70"/>
        <end position="88"/>
    </location>
</feature>
<evidence type="ECO:0000256" key="7">
    <source>
        <dbReference type="ARBA" id="ARBA00023136"/>
    </source>
</evidence>
<evidence type="ECO:0000256" key="3">
    <source>
        <dbReference type="ARBA" id="ARBA00022448"/>
    </source>
</evidence>
<evidence type="ECO:0000256" key="6">
    <source>
        <dbReference type="ARBA" id="ARBA00022989"/>
    </source>
</evidence>
<proteinExistence type="inferred from homology"/>
<gene>
    <name evidence="9" type="ORF">ACFSNC_12505</name>
</gene>
<dbReference type="Pfam" id="PF01032">
    <property type="entry name" value="FecCD"/>
    <property type="match status" value="1"/>
</dbReference>
<keyword evidence="3" id="KW-0813">Transport</keyword>
<feature type="transmembrane region" description="Helical" evidence="8">
    <location>
        <begin position="43"/>
        <end position="64"/>
    </location>
</feature>
<dbReference type="Gene3D" id="1.10.3470.10">
    <property type="entry name" value="ABC transporter involved in vitamin B12 uptake, BtuC"/>
    <property type="match status" value="1"/>
</dbReference>
<name>A0ABW4YY18_9HYPH</name>
<evidence type="ECO:0000256" key="8">
    <source>
        <dbReference type="SAM" id="Phobius"/>
    </source>
</evidence>
<evidence type="ECO:0000256" key="4">
    <source>
        <dbReference type="ARBA" id="ARBA00022475"/>
    </source>
</evidence>
<evidence type="ECO:0000313" key="10">
    <source>
        <dbReference type="Proteomes" id="UP001597299"/>
    </source>
</evidence>
<protein>
    <submittedName>
        <fullName evidence="9">Iron chelate uptake ABC transporter family permease subunit</fullName>
    </submittedName>
</protein>
<reference evidence="10" key="1">
    <citation type="journal article" date="2019" name="Int. J. Syst. Evol. Microbiol.">
        <title>The Global Catalogue of Microorganisms (GCM) 10K type strain sequencing project: providing services to taxonomists for standard genome sequencing and annotation.</title>
        <authorList>
            <consortium name="The Broad Institute Genomics Platform"/>
            <consortium name="The Broad Institute Genome Sequencing Center for Infectious Disease"/>
            <person name="Wu L."/>
            <person name="Ma J."/>
        </authorList>
    </citation>
    <scope>NUCLEOTIDE SEQUENCE [LARGE SCALE GENOMIC DNA]</scope>
    <source>
        <strain evidence="10">CCM 7435</strain>
    </source>
</reference>
<keyword evidence="6 8" id="KW-1133">Transmembrane helix</keyword>
<feature type="transmembrane region" description="Helical" evidence="8">
    <location>
        <begin position="6"/>
        <end position="31"/>
    </location>
</feature>
<keyword evidence="4" id="KW-1003">Cell membrane</keyword>
<comment type="subcellular location">
    <subcellularLocation>
        <location evidence="1">Cell membrane</location>
        <topology evidence="1">Multi-pass membrane protein</topology>
    </subcellularLocation>
</comment>
<keyword evidence="7 8" id="KW-0472">Membrane</keyword>
<dbReference type="EMBL" id="JBHUHD010000001">
    <property type="protein sequence ID" value="MFD2141230.1"/>
    <property type="molecule type" value="Genomic_DNA"/>
</dbReference>
<keyword evidence="5 8" id="KW-0812">Transmembrane</keyword>
<evidence type="ECO:0000313" key="9">
    <source>
        <dbReference type="EMBL" id="MFD2141230.1"/>
    </source>
</evidence>
<accession>A0ABW4YY18</accession>
<evidence type="ECO:0000256" key="5">
    <source>
        <dbReference type="ARBA" id="ARBA00022692"/>
    </source>
</evidence>
<sequence>MALAVAVGLSAAVASGVGVIGFIGLASNALCNAIGVRTVRQRLIAAPAVGAALLGLTDLAVRHLALLDGVPTGAVTSLIGAPLLLLMIGRLPASRPGAGSIPQVSRLGP</sequence>
<evidence type="ECO:0000256" key="2">
    <source>
        <dbReference type="ARBA" id="ARBA00007935"/>
    </source>
</evidence>
<dbReference type="Proteomes" id="UP001597299">
    <property type="component" value="Unassembled WGS sequence"/>
</dbReference>
<dbReference type="RefSeq" id="WP_343207630.1">
    <property type="nucleotide sequence ID" value="NZ_JAHBGB010000002.1"/>
</dbReference>
<evidence type="ECO:0000256" key="1">
    <source>
        <dbReference type="ARBA" id="ARBA00004651"/>
    </source>
</evidence>
<organism evidence="9 10">
    <name type="scientific">Ancylobacter oerskovii</name>
    <dbReference type="NCBI Taxonomy" id="459519"/>
    <lineage>
        <taxon>Bacteria</taxon>
        <taxon>Pseudomonadati</taxon>
        <taxon>Pseudomonadota</taxon>
        <taxon>Alphaproteobacteria</taxon>
        <taxon>Hyphomicrobiales</taxon>
        <taxon>Xanthobacteraceae</taxon>
        <taxon>Ancylobacter</taxon>
    </lineage>
</organism>
<dbReference type="InterPro" id="IPR000522">
    <property type="entry name" value="ABC_transptr_permease_BtuC"/>
</dbReference>
<dbReference type="InterPro" id="IPR037294">
    <property type="entry name" value="ABC_BtuC-like"/>
</dbReference>
<dbReference type="SUPFAM" id="SSF81345">
    <property type="entry name" value="ABC transporter involved in vitamin B12 uptake, BtuC"/>
    <property type="match status" value="1"/>
</dbReference>
<comment type="similarity">
    <text evidence="2">Belongs to the binding-protein-dependent transport system permease family. FecCD subfamily.</text>
</comment>
<keyword evidence="10" id="KW-1185">Reference proteome</keyword>
<comment type="caution">
    <text evidence="9">The sequence shown here is derived from an EMBL/GenBank/DDBJ whole genome shotgun (WGS) entry which is preliminary data.</text>
</comment>